<organism evidence="2 3">
    <name type="scientific">Gigaspora rosea</name>
    <dbReference type="NCBI Taxonomy" id="44941"/>
    <lineage>
        <taxon>Eukaryota</taxon>
        <taxon>Fungi</taxon>
        <taxon>Fungi incertae sedis</taxon>
        <taxon>Mucoromycota</taxon>
        <taxon>Glomeromycotina</taxon>
        <taxon>Glomeromycetes</taxon>
        <taxon>Diversisporales</taxon>
        <taxon>Gigasporaceae</taxon>
        <taxon>Gigaspora</taxon>
    </lineage>
</organism>
<dbReference type="EMBL" id="QKWP01000440">
    <property type="protein sequence ID" value="RIB20009.1"/>
    <property type="molecule type" value="Genomic_DNA"/>
</dbReference>
<feature type="compositionally biased region" description="Polar residues" evidence="1">
    <location>
        <begin position="81"/>
        <end position="90"/>
    </location>
</feature>
<protein>
    <submittedName>
        <fullName evidence="2">Uncharacterized protein</fullName>
    </submittedName>
</protein>
<feature type="compositionally biased region" description="Basic and acidic residues" evidence="1">
    <location>
        <begin position="68"/>
        <end position="79"/>
    </location>
</feature>
<proteinExistence type="predicted"/>
<feature type="region of interest" description="Disordered" evidence="1">
    <location>
        <begin position="104"/>
        <end position="135"/>
    </location>
</feature>
<evidence type="ECO:0000313" key="2">
    <source>
        <dbReference type="EMBL" id="RIB20009.1"/>
    </source>
</evidence>
<feature type="region of interest" description="Disordered" evidence="1">
    <location>
        <begin position="23"/>
        <end position="90"/>
    </location>
</feature>
<evidence type="ECO:0000256" key="1">
    <source>
        <dbReference type="SAM" id="MobiDB-lite"/>
    </source>
</evidence>
<sequence length="163" mass="17983">MTKSINAVAKTVKNLSVIAQIAKGKINNARIDSDSDTSSNESDSDSNSASGSSSEDSSSESESLNSIKSEKKNEEEKKPQVSYTPKTNKIKQTILEETIRKLIQNSKNSNSQKDNDFINYREPIPGIAESDGEEETFDDPMEIDFIQKKEPATDVVTTKCKIK</sequence>
<keyword evidence="3" id="KW-1185">Reference proteome</keyword>
<comment type="caution">
    <text evidence="2">The sequence shown here is derived from an EMBL/GenBank/DDBJ whole genome shotgun (WGS) entry which is preliminary data.</text>
</comment>
<gene>
    <name evidence="2" type="ORF">C2G38_2180318</name>
</gene>
<accession>A0A397VG93</accession>
<evidence type="ECO:0000313" key="3">
    <source>
        <dbReference type="Proteomes" id="UP000266673"/>
    </source>
</evidence>
<dbReference type="AlphaFoldDB" id="A0A397VG93"/>
<reference evidence="2 3" key="1">
    <citation type="submission" date="2018-06" db="EMBL/GenBank/DDBJ databases">
        <title>Comparative genomics reveals the genomic features of Rhizophagus irregularis, R. cerebriforme, R. diaphanum and Gigaspora rosea, and their symbiotic lifestyle signature.</title>
        <authorList>
            <person name="Morin E."/>
            <person name="San Clemente H."/>
            <person name="Chen E.C.H."/>
            <person name="De La Providencia I."/>
            <person name="Hainaut M."/>
            <person name="Kuo A."/>
            <person name="Kohler A."/>
            <person name="Murat C."/>
            <person name="Tang N."/>
            <person name="Roy S."/>
            <person name="Loubradou J."/>
            <person name="Henrissat B."/>
            <person name="Grigoriev I.V."/>
            <person name="Corradi N."/>
            <person name="Roux C."/>
            <person name="Martin F.M."/>
        </authorList>
    </citation>
    <scope>NUCLEOTIDE SEQUENCE [LARGE SCALE GENOMIC DNA]</scope>
    <source>
        <strain evidence="2 3">DAOM 194757</strain>
    </source>
</reference>
<feature type="compositionally biased region" description="Low complexity" evidence="1">
    <location>
        <begin position="36"/>
        <end position="67"/>
    </location>
</feature>
<dbReference type="OrthoDB" id="10572487at2759"/>
<dbReference type="Proteomes" id="UP000266673">
    <property type="component" value="Unassembled WGS sequence"/>
</dbReference>
<name>A0A397VG93_9GLOM</name>